<organism evidence="1">
    <name type="scientific">marine sediment metagenome</name>
    <dbReference type="NCBI Taxonomy" id="412755"/>
    <lineage>
        <taxon>unclassified sequences</taxon>
        <taxon>metagenomes</taxon>
        <taxon>ecological metagenomes</taxon>
    </lineage>
</organism>
<reference evidence="1" key="1">
    <citation type="journal article" date="2015" name="Nature">
        <title>Complex archaea that bridge the gap between prokaryotes and eukaryotes.</title>
        <authorList>
            <person name="Spang A."/>
            <person name="Saw J.H."/>
            <person name="Jorgensen S.L."/>
            <person name="Zaremba-Niedzwiedzka K."/>
            <person name="Martijn J."/>
            <person name="Lind A.E."/>
            <person name="van Eijk R."/>
            <person name="Schleper C."/>
            <person name="Guy L."/>
            <person name="Ettema T.J."/>
        </authorList>
    </citation>
    <scope>NUCLEOTIDE SEQUENCE</scope>
</reference>
<accession>A0A0F9CXS3</accession>
<dbReference type="EMBL" id="LAZR01034097">
    <property type="protein sequence ID" value="KKL46266.1"/>
    <property type="molecule type" value="Genomic_DNA"/>
</dbReference>
<gene>
    <name evidence="1" type="ORF">LCGC14_2347280</name>
</gene>
<evidence type="ECO:0000313" key="1">
    <source>
        <dbReference type="EMBL" id="KKL46266.1"/>
    </source>
</evidence>
<dbReference type="AlphaFoldDB" id="A0A0F9CXS3"/>
<comment type="caution">
    <text evidence="1">The sequence shown here is derived from an EMBL/GenBank/DDBJ whole genome shotgun (WGS) entry which is preliminary data.</text>
</comment>
<proteinExistence type="predicted"/>
<name>A0A0F9CXS3_9ZZZZ</name>
<sequence>MTYNEALTALEKAQEAIWQDLPGSQDLNIYIHNGITQAIEVFKRMKMDLEAASGKQIECDLFEVDFEDNRITFNLTPDQMEGGFHKGTAIINLAGIRGE</sequence>
<protein>
    <submittedName>
        <fullName evidence="1">Uncharacterized protein</fullName>
    </submittedName>
</protein>